<dbReference type="Pfam" id="PF00899">
    <property type="entry name" value="ThiF"/>
    <property type="match status" value="1"/>
</dbReference>
<gene>
    <name evidence="2" type="ORF">N5J46_11155</name>
</gene>
<feature type="domain" description="THIF-type NAD/FAD binding fold" evidence="1">
    <location>
        <begin position="119"/>
        <end position="356"/>
    </location>
</feature>
<sequence>MSATNNLRFRQSVGVIPKANSVEFFRANIRESLVLKIDSNKILELLQSFNGSNSLQDICNKMNLIDLDQLKTLSSFLKKEFILIEQDLPYPLSLTKDNYRLINILEDYFHSTSEVINAIENLKKSKVMIIGVGAVGSYIATYLAKVQVGKFIFVDSDVVDISNLHRQHYFEKNIGEKKANVLAEHLKEINNNIEIKTIHCLLNDGFFKLNSLDDDIDLIINCADQPSVDYTSKLIAKYAMENNIPHIVGGGYNLHLTLIGQTIIPNLTACFKCFEKALYEKNLIDLKGVKKLHREGRKLGSYPPLSGLASSLAALDAFKVLIKKYEYLQQSNRRIEFSIEKNNFTIREIAKDPNCEWCGAS</sequence>
<keyword evidence="2" id="KW-0548">Nucleotidyltransferase</keyword>
<proteinExistence type="predicted"/>
<comment type="caution">
    <text evidence="2">The sequence shown here is derived from an EMBL/GenBank/DDBJ whole genome shotgun (WGS) entry which is preliminary data.</text>
</comment>
<evidence type="ECO:0000313" key="2">
    <source>
        <dbReference type="EMBL" id="MDH2172971.1"/>
    </source>
</evidence>
<dbReference type="RefSeq" id="WP_253157697.1">
    <property type="nucleotide sequence ID" value="NZ_JAOCCI010000081.1"/>
</dbReference>
<reference evidence="2" key="1">
    <citation type="submission" date="2022-09" db="EMBL/GenBank/DDBJ databases">
        <title>Intensive care unit water sources are persistently colonized with multi-drug resistant bacteria and are the site of extensive horizontal gene transfer of antibiotic resistance genes.</title>
        <authorList>
            <person name="Diorio-Toth L."/>
        </authorList>
    </citation>
    <scope>NUCLEOTIDE SEQUENCE</scope>
    <source>
        <strain evidence="2">GD03649</strain>
    </source>
</reference>
<name>A0AA42XET1_ACIJO</name>
<dbReference type="GO" id="GO:0004792">
    <property type="term" value="F:thiosulfate-cyanide sulfurtransferase activity"/>
    <property type="evidence" value="ECO:0007669"/>
    <property type="project" value="TreeGrafter"/>
</dbReference>
<accession>A0AA42XET1</accession>
<dbReference type="InterPro" id="IPR035985">
    <property type="entry name" value="Ubiquitin-activating_enz"/>
</dbReference>
<dbReference type="PANTHER" id="PTHR10953">
    <property type="entry name" value="UBIQUITIN-ACTIVATING ENZYME E1"/>
    <property type="match status" value="1"/>
</dbReference>
<dbReference type="GO" id="GO:0005737">
    <property type="term" value="C:cytoplasm"/>
    <property type="evidence" value="ECO:0007669"/>
    <property type="project" value="TreeGrafter"/>
</dbReference>
<dbReference type="PANTHER" id="PTHR10953:SF102">
    <property type="entry name" value="ADENYLYLTRANSFERASE AND SULFURTRANSFERASE MOCS3"/>
    <property type="match status" value="1"/>
</dbReference>
<evidence type="ECO:0000313" key="3">
    <source>
        <dbReference type="Proteomes" id="UP001162261"/>
    </source>
</evidence>
<dbReference type="Gene3D" id="3.40.50.720">
    <property type="entry name" value="NAD(P)-binding Rossmann-like Domain"/>
    <property type="match status" value="1"/>
</dbReference>
<dbReference type="SUPFAM" id="SSF69572">
    <property type="entry name" value="Activating enzymes of the ubiquitin-like proteins"/>
    <property type="match status" value="1"/>
</dbReference>
<dbReference type="AlphaFoldDB" id="A0AA42XET1"/>
<dbReference type="GO" id="GO:0016779">
    <property type="term" value="F:nucleotidyltransferase activity"/>
    <property type="evidence" value="ECO:0007669"/>
    <property type="project" value="UniProtKB-KW"/>
</dbReference>
<keyword evidence="2" id="KW-0808">Transferase</keyword>
<evidence type="ECO:0000259" key="1">
    <source>
        <dbReference type="Pfam" id="PF00899"/>
    </source>
</evidence>
<organism evidence="2 3">
    <name type="scientific">Acinetobacter johnsonii</name>
    <dbReference type="NCBI Taxonomy" id="40214"/>
    <lineage>
        <taxon>Bacteria</taxon>
        <taxon>Pseudomonadati</taxon>
        <taxon>Pseudomonadota</taxon>
        <taxon>Gammaproteobacteria</taxon>
        <taxon>Moraxellales</taxon>
        <taxon>Moraxellaceae</taxon>
        <taxon>Acinetobacter</taxon>
    </lineage>
</organism>
<dbReference type="Proteomes" id="UP001162261">
    <property type="component" value="Unassembled WGS sequence"/>
</dbReference>
<protein>
    <submittedName>
        <fullName evidence="2">ThiF family adenylyltransferase</fullName>
    </submittedName>
</protein>
<dbReference type="InterPro" id="IPR000594">
    <property type="entry name" value="ThiF_NAD_FAD-bd"/>
</dbReference>
<dbReference type="InterPro" id="IPR045886">
    <property type="entry name" value="ThiF/MoeB/HesA"/>
</dbReference>
<dbReference type="GO" id="GO:0008641">
    <property type="term" value="F:ubiquitin-like modifier activating enzyme activity"/>
    <property type="evidence" value="ECO:0007669"/>
    <property type="project" value="InterPro"/>
</dbReference>
<dbReference type="EMBL" id="JAOCLH010000020">
    <property type="protein sequence ID" value="MDH2172971.1"/>
    <property type="molecule type" value="Genomic_DNA"/>
</dbReference>